<evidence type="ECO:0000313" key="1">
    <source>
        <dbReference type="EMBL" id="MEP1058246.1"/>
    </source>
</evidence>
<comment type="caution">
    <text evidence="1">The sequence shown here is derived from an EMBL/GenBank/DDBJ whole genome shotgun (WGS) entry which is preliminary data.</text>
</comment>
<sequence>MSTWTPNFHRPIDQSEQQLYDHLLRLVQSELPSQLISRFRALFIDGVGYPDAEITAAIDKIATSKAAEQEFRFVLNRCCHILINRWQTRPQLQAAIPELVALFEAAPTRSITEYSRSRSIRRVRELVKGFVDSEQFVTLRRLSQVMSQTGDLHHPPAHEPIGALIRRYPYLYEHCLLTEGSTYEQQQTIRQLQAKAQHQYEVDLSQYVTYQVRRSQCDQDALSLPAHRILQPVKNPTLLTDQQLCSALKQFAGKSQGAGTYRDSAQRFLTHTNQAPSYQSFKDDLYQYITVSVDSEYGRRQFNNQLYNQLKNTLPESHNQKLNDFLLVRTCSQLLNFLVVESPQKPNHFVFVDLISNIGSTLTTGLLLKIVLICRKVKPCLEKRFSILFNHYELCRRDGVQWLVEAMETLNLALSTNFSTIDLSFVNQIA</sequence>
<gene>
    <name evidence="1" type="ORF">NDI38_07310</name>
</gene>
<reference evidence="1 2" key="1">
    <citation type="submission" date="2022-04" db="EMBL/GenBank/DDBJ databases">
        <title>Positive selection, recombination, and allopatry shape intraspecific diversity of widespread and dominant cyanobacteria.</title>
        <authorList>
            <person name="Wei J."/>
            <person name="Shu W."/>
            <person name="Hu C."/>
        </authorList>
    </citation>
    <scope>NUCLEOTIDE SEQUENCE [LARGE SCALE GENOMIC DNA]</scope>
    <source>
        <strain evidence="1 2">AS-A4</strain>
    </source>
</reference>
<dbReference type="EMBL" id="JAMPLM010000004">
    <property type="protein sequence ID" value="MEP1058246.1"/>
    <property type="molecule type" value="Genomic_DNA"/>
</dbReference>
<accession>A0ABV0KGS3</accession>
<dbReference type="RefSeq" id="WP_190454942.1">
    <property type="nucleotide sequence ID" value="NZ_JAMPLM010000004.1"/>
</dbReference>
<proteinExistence type="predicted"/>
<protein>
    <submittedName>
        <fullName evidence="1">Uncharacterized protein</fullName>
    </submittedName>
</protein>
<evidence type="ECO:0000313" key="2">
    <source>
        <dbReference type="Proteomes" id="UP001476950"/>
    </source>
</evidence>
<name>A0ABV0KGS3_9CYAN</name>
<organism evidence="1 2">
    <name type="scientific">Stenomitos frigidus AS-A4</name>
    <dbReference type="NCBI Taxonomy" id="2933935"/>
    <lineage>
        <taxon>Bacteria</taxon>
        <taxon>Bacillati</taxon>
        <taxon>Cyanobacteriota</taxon>
        <taxon>Cyanophyceae</taxon>
        <taxon>Leptolyngbyales</taxon>
        <taxon>Leptolyngbyaceae</taxon>
        <taxon>Stenomitos</taxon>
    </lineage>
</organism>
<keyword evidence="2" id="KW-1185">Reference proteome</keyword>
<dbReference type="Proteomes" id="UP001476950">
    <property type="component" value="Unassembled WGS sequence"/>
</dbReference>